<keyword evidence="3" id="KW-1185">Reference proteome</keyword>
<dbReference type="Proteomes" id="UP000605427">
    <property type="component" value="Unassembled WGS sequence"/>
</dbReference>
<feature type="region of interest" description="Disordered" evidence="1">
    <location>
        <begin position="1"/>
        <end position="25"/>
    </location>
</feature>
<organism evidence="2 3">
    <name type="scientific">Saccharibacillus endophyticus</name>
    <dbReference type="NCBI Taxonomy" id="2060666"/>
    <lineage>
        <taxon>Bacteria</taxon>
        <taxon>Bacillati</taxon>
        <taxon>Bacillota</taxon>
        <taxon>Bacilli</taxon>
        <taxon>Bacillales</taxon>
        <taxon>Paenibacillaceae</taxon>
        <taxon>Saccharibacillus</taxon>
    </lineage>
</organism>
<evidence type="ECO:0000256" key="1">
    <source>
        <dbReference type="SAM" id="MobiDB-lite"/>
    </source>
</evidence>
<proteinExistence type="predicted"/>
<gene>
    <name evidence="2" type="ORF">GCM10007362_48310</name>
</gene>
<name>A0ABQ2A8V8_9BACL</name>
<evidence type="ECO:0000313" key="3">
    <source>
        <dbReference type="Proteomes" id="UP000605427"/>
    </source>
</evidence>
<reference evidence="3" key="1">
    <citation type="journal article" date="2019" name="Int. J. Syst. Evol. Microbiol.">
        <title>The Global Catalogue of Microorganisms (GCM) 10K type strain sequencing project: providing services to taxonomists for standard genome sequencing and annotation.</title>
        <authorList>
            <consortium name="The Broad Institute Genomics Platform"/>
            <consortium name="The Broad Institute Genome Sequencing Center for Infectious Disease"/>
            <person name="Wu L."/>
            <person name="Ma J."/>
        </authorList>
    </citation>
    <scope>NUCLEOTIDE SEQUENCE [LARGE SCALE GENOMIC DNA]</scope>
    <source>
        <strain evidence="3">CCM 8702</strain>
    </source>
</reference>
<evidence type="ECO:0000313" key="2">
    <source>
        <dbReference type="EMBL" id="GGH87063.1"/>
    </source>
</evidence>
<accession>A0ABQ2A8V8</accession>
<sequence>MPCPAKTRGWMQAAAPALSSQGPGPEAEHFVVPVRPGSRSGNLCFWLRKVKIKSLSGFLYKPDAFYFPYKKGE</sequence>
<comment type="caution">
    <text evidence="2">The sequence shown here is derived from an EMBL/GenBank/DDBJ whole genome shotgun (WGS) entry which is preliminary data.</text>
</comment>
<protein>
    <submittedName>
        <fullName evidence="2">Uncharacterized protein</fullName>
    </submittedName>
</protein>
<dbReference type="EMBL" id="BMDD01000008">
    <property type="protein sequence ID" value="GGH87063.1"/>
    <property type="molecule type" value="Genomic_DNA"/>
</dbReference>